<sequence length="130" mass="15102">MEEIAFCGNNCTMCPRYTATVSGDILRLKAVAELWYRLGYRDTIVSTDKIMCYGCPSSSFCRYEIQQCASEKRVNNCGSCKEYPCYLMIKCFEQTQKYAESLKWKCTEKEYRCLEIAFFSKKENLDSANN</sequence>
<gene>
    <name evidence="1" type="ordered locus">Desaci_0179</name>
</gene>
<dbReference type="HOGENOM" id="CLU_1934611_0_0_9"/>
<accession>I4D0D2</accession>
<reference evidence="1 2" key="1">
    <citation type="journal article" date="2012" name="J. Bacteriol.">
        <title>Complete genome sequences of Desulfosporosinus orientis DSM765T, Desulfosporosinus youngiae DSM17734T, Desulfosporosinus meridiei DSM13257T, and Desulfosporosinus acidiphilus DSM22704T.</title>
        <authorList>
            <person name="Pester M."/>
            <person name="Brambilla E."/>
            <person name="Alazard D."/>
            <person name="Rattei T."/>
            <person name="Weinmaier T."/>
            <person name="Han J."/>
            <person name="Lucas S."/>
            <person name="Lapidus A."/>
            <person name="Cheng J.F."/>
            <person name="Goodwin L."/>
            <person name="Pitluck S."/>
            <person name="Peters L."/>
            <person name="Ovchinnikova G."/>
            <person name="Teshima H."/>
            <person name="Detter J.C."/>
            <person name="Han C.S."/>
            <person name="Tapia R."/>
            <person name="Land M.L."/>
            <person name="Hauser L."/>
            <person name="Kyrpides N.C."/>
            <person name="Ivanova N.N."/>
            <person name="Pagani I."/>
            <person name="Huntmann M."/>
            <person name="Wei C.L."/>
            <person name="Davenport K.W."/>
            <person name="Daligault H."/>
            <person name="Chain P.S."/>
            <person name="Chen A."/>
            <person name="Mavromatis K."/>
            <person name="Markowitz V."/>
            <person name="Szeto E."/>
            <person name="Mikhailova N."/>
            <person name="Pati A."/>
            <person name="Wagner M."/>
            <person name="Woyke T."/>
            <person name="Ollivier B."/>
            <person name="Klenk H.P."/>
            <person name="Spring S."/>
            <person name="Loy A."/>
        </authorList>
    </citation>
    <scope>NUCLEOTIDE SEQUENCE [LARGE SCALE GENOMIC DNA]</scope>
    <source>
        <strain evidence="2">DSM 22704 / JCM 16185 / SJ4</strain>
    </source>
</reference>
<evidence type="ECO:0000313" key="2">
    <source>
        <dbReference type="Proteomes" id="UP000002892"/>
    </source>
</evidence>
<dbReference type="RefSeq" id="WP_014825271.1">
    <property type="nucleotide sequence ID" value="NC_018068.1"/>
</dbReference>
<dbReference type="KEGG" id="dai:Desaci_0179"/>
<protein>
    <recommendedName>
        <fullName evidence="3">DUF3795 domain-containing protein</fullName>
    </recommendedName>
</protein>
<keyword evidence="2" id="KW-1185">Reference proteome</keyword>
<dbReference type="Pfam" id="PF12675">
    <property type="entry name" value="DUF3795"/>
    <property type="match status" value="1"/>
</dbReference>
<organism evidence="1 2">
    <name type="scientific">Desulfosporosinus acidiphilus (strain DSM 22704 / JCM 16185 / SJ4)</name>
    <dbReference type="NCBI Taxonomy" id="646529"/>
    <lineage>
        <taxon>Bacteria</taxon>
        <taxon>Bacillati</taxon>
        <taxon>Bacillota</taxon>
        <taxon>Clostridia</taxon>
        <taxon>Eubacteriales</taxon>
        <taxon>Desulfitobacteriaceae</taxon>
        <taxon>Desulfosporosinus</taxon>
    </lineage>
</organism>
<dbReference type="InterPro" id="IPR024227">
    <property type="entry name" value="DUF3795"/>
</dbReference>
<proteinExistence type="predicted"/>
<dbReference type="EMBL" id="CP003639">
    <property type="protein sequence ID" value="AFM39256.1"/>
    <property type="molecule type" value="Genomic_DNA"/>
</dbReference>
<dbReference type="AlphaFoldDB" id="I4D0D2"/>
<dbReference type="eggNOG" id="ENOG5030PAZ">
    <property type="taxonomic scope" value="Bacteria"/>
</dbReference>
<dbReference type="Proteomes" id="UP000002892">
    <property type="component" value="Chromosome"/>
</dbReference>
<evidence type="ECO:0008006" key="3">
    <source>
        <dbReference type="Google" id="ProtNLM"/>
    </source>
</evidence>
<evidence type="ECO:0000313" key="1">
    <source>
        <dbReference type="EMBL" id="AFM39256.1"/>
    </source>
</evidence>
<name>I4D0D2_DESAJ</name>
<dbReference type="OrthoDB" id="9803966at2"/>